<dbReference type="EMBL" id="VIGC01000016">
    <property type="protein sequence ID" value="TQE95117.1"/>
    <property type="molecule type" value="Genomic_DNA"/>
</dbReference>
<feature type="transmembrane region" description="Helical" evidence="1">
    <location>
        <begin position="316"/>
        <end position="338"/>
    </location>
</feature>
<name>A0A540VEF3_9CHLR</name>
<dbReference type="RefSeq" id="WP_141610608.1">
    <property type="nucleotide sequence ID" value="NZ_VIGC02000016.1"/>
</dbReference>
<feature type="transmembrane region" description="Helical" evidence="1">
    <location>
        <begin position="359"/>
        <end position="381"/>
    </location>
</feature>
<keyword evidence="1" id="KW-0812">Transmembrane</keyword>
<keyword evidence="3" id="KW-1185">Reference proteome</keyword>
<gene>
    <name evidence="2" type="ORF">FKZ61_13185</name>
</gene>
<feature type="transmembrane region" description="Helical" evidence="1">
    <location>
        <begin position="277"/>
        <end position="296"/>
    </location>
</feature>
<feature type="transmembrane region" description="Helical" evidence="1">
    <location>
        <begin position="97"/>
        <end position="117"/>
    </location>
</feature>
<keyword evidence="1" id="KW-0472">Membrane</keyword>
<evidence type="ECO:0000313" key="3">
    <source>
        <dbReference type="Proteomes" id="UP000317371"/>
    </source>
</evidence>
<comment type="caution">
    <text evidence="2">The sequence shown here is derived from an EMBL/GenBank/DDBJ whole genome shotgun (WGS) entry which is preliminary data.</text>
</comment>
<reference evidence="2 3" key="1">
    <citation type="submission" date="2019-06" db="EMBL/GenBank/DDBJ databases">
        <title>Genome sequence of Litorilinea aerophila BAA-2444.</title>
        <authorList>
            <person name="Maclea K.S."/>
            <person name="Maurais E.G."/>
            <person name="Iannazzi L.C."/>
        </authorList>
    </citation>
    <scope>NUCLEOTIDE SEQUENCE [LARGE SCALE GENOMIC DNA]</scope>
    <source>
        <strain evidence="2 3">ATCC BAA-2444</strain>
    </source>
</reference>
<dbReference type="InterPro" id="IPR018650">
    <property type="entry name" value="STSV1_Orf64"/>
</dbReference>
<protein>
    <submittedName>
        <fullName evidence="2">DUF2079 domain-containing protein</fullName>
    </submittedName>
</protein>
<feature type="transmembrane region" description="Helical" evidence="1">
    <location>
        <begin position="173"/>
        <end position="201"/>
    </location>
</feature>
<feature type="transmembrane region" description="Helical" evidence="1">
    <location>
        <begin position="124"/>
        <end position="142"/>
    </location>
</feature>
<dbReference type="Proteomes" id="UP000317371">
    <property type="component" value="Unassembled WGS sequence"/>
</dbReference>
<organism evidence="2 3">
    <name type="scientific">Litorilinea aerophila</name>
    <dbReference type="NCBI Taxonomy" id="1204385"/>
    <lineage>
        <taxon>Bacteria</taxon>
        <taxon>Bacillati</taxon>
        <taxon>Chloroflexota</taxon>
        <taxon>Caldilineae</taxon>
        <taxon>Caldilineales</taxon>
        <taxon>Caldilineaceae</taxon>
        <taxon>Litorilinea</taxon>
    </lineage>
</organism>
<proteinExistence type="predicted"/>
<dbReference type="AlphaFoldDB" id="A0A540VEF3"/>
<evidence type="ECO:0000256" key="1">
    <source>
        <dbReference type="SAM" id="Phobius"/>
    </source>
</evidence>
<feature type="transmembrane region" description="Helical" evidence="1">
    <location>
        <begin position="207"/>
        <end position="226"/>
    </location>
</feature>
<accession>A0A540VEF3</accession>
<dbReference type="OrthoDB" id="5240834at2"/>
<sequence>MLRWIQASRPHFPRLLLAVAVLAYALTFAHLTLTRYAAFEARALDMGNMHQAIWNTWQGRWFHLTNQPGTVNRLSLHVEPILLPISWLYWIHSGPETLLVLQAVVVALGAIPLFALARLRLGNEWLALAPALAFLLNPAIQAANWLEFHPVTLAPTFFMAAFYFLLRRQTAWYALFAVLAASCKEELALLVLMMGLYAAIFQRRYRLATLTVLFAAGWAYLAVFVIQTTFAAGNIHWGRYAYLGETPGQMLLTLFTRPDVVLAQLQAADALGYLGQLLFPVAFLSLLAPEILLLALPSLAINLLADFPPMHQVNELIYAAPIVPFVMMAATVGMARLGRLGQMLWRHLSGKDARGTTPPIAGQALGALLLLAFALTAQRLYGYLPGGGQYQLFTVTEHHRRAAAIIAQIPPEARVSAQDRLNPHVSGRETVYIFPRIDDADTIFLDVTGPAWPQHPSDLRATVAELLAGDFGVAAADDGYLLLRKGAPDKTFPPSFYSAWRRPGYVGSGSWIDFGESLRLLDRQVRTDAYGELVVDLYWQALRPLDQDYQFYIGYADPEGNLVHESRFYPPVAALWYPTSMWDVDVPVQVSTLPWTLELDRFVLLVGVVRGKEWQAGDFLPVIGSASPVPLLAGGALARLGGYEKLADGRWQPVTPPPMSPATVLQVRFGDAIVLEGATVPATRLAGGDVLDFTLYWRAEAPPAFDYSVFAHLVDGAGNKVAQLDWQPRDPAGLLPATAWPVGQPVVDAQHLALPVKLPPGEYRLMVGLYNWQDGQRLPARADGGAALVEGDAVAVATLQVH</sequence>
<dbReference type="Pfam" id="PF09852">
    <property type="entry name" value="DUF2079"/>
    <property type="match status" value="1"/>
</dbReference>
<dbReference type="InParanoid" id="A0A540VEF3"/>
<evidence type="ECO:0000313" key="2">
    <source>
        <dbReference type="EMBL" id="TQE95117.1"/>
    </source>
</evidence>
<keyword evidence="1" id="KW-1133">Transmembrane helix</keyword>
<feature type="transmembrane region" description="Helical" evidence="1">
    <location>
        <begin position="148"/>
        <end position="166"/>
    </location>
</feature>